<dbReference type="Proteomes" id="UP000070620">
    <property type="component" value="Unassembled WGS sequence"/>
</dbReference>
<evidence type="ECO:0000313" key="3">
    <source>
        <dbReference type="Proteomes" id="UP000070620"/>
    </source>
</evidence>
<dbReference type="OrthoDB" id="369216at2"/>
<dbReference type="Pfam" id="PF08885">
    <property type="entry name" value="GSCFA"/>
    <property type="match status" value="1"/>
</dbReference>
<proteinExistence type="predicted"/>
<dbReference type="InterPro" id="IPR014982">
    <property type="entry name" value="GSCFA"/>
</dbReference>
<dbReference type="EMBL" id="LRQV01000031">
    <property type="protein sequence ID" value="KXK61868.1"/>
    <property type="molecule type" value="Genomic_DNA"/>
</dbReference>
<evidence type="ECO:0000259" key="1">
    <source>
        <dbReference type="Pfam" id="PF08885"/>
    </source>
</evidence>
<comment type="caution">
    <text evidence="2">The sequence shown here is derived from an EMBL/GenBank/DDBJ whole genome shotgun (WGS) entry which is preliminary data.</text>
</comment>
<keyword evidence="3" id="KW-1185">Reference proteome</keyword>
<feature type="domain" description="GSCFA" evidence="1">
    <location>
        <begin position="35"/>
        <end position="303"/>
    </location>
</feature>
<sequence length="340" mass="36688">MPARAFWRAAVVEPGMAGISDLWRPAFAIGQDDAVITAGSCFAANLGRALLERGWNWWDAEPAPPGLTGPERRARGYGAFSFRTGNIYTAAVARQWLAWALGRAEPPTEAWAGDGRFFDPFRPSIEPAGFASAEEMLESRRTTLAAIRRAVTGASVLIFTVGLTESWRDAASGDTYPVCPGTVRGEFDPERHVFHEFTFAEVYEDLVAVVDLCRAANPDLRVVLTVSPVPLTATATGGHVLTATVHAKSVLRAAVGQVAGERDDVDYFPSYEIVAGFPARAAFFEPNLRTVTPDGVDFVVRHFVGALAGRPAARPCRTGTATQIGGDPCDDAVLDYYRPR</sequence>
<organism evidence="2 3">
    <name type="scientific">Micromonospora rosaria</name>
    <dbReference type="NCBI Taxonomy" id="47874"/>
    <lineage>
        <taxon>Bacteria</taxon>
        <taxon>Bacillati</taxon>
        <taxon>Actinomycetota</taxon>
        <taxon>Actinomycetes</taxon>
        <taxon>Micromonosporales</taxon>
        <taxon>Micromonosporaceae</taxon>
        <taxon>Micromonospora</taxon>
    </lineage>
</organism>
<gene>
    <name evidence="2" type="ORF">AWW66_11340</name>
</gene>
<dbReference type="AlphaFoldDB" id="A0A136PTW6"/>
<reference evidence="2 3" key="1">
    <citation type="submission" date="2016-01" db="EMBL/GenBank/DDBJ databases">
        <title>Whole genome sequence and analysis of Micromonospora rosaria DSM 803, which can produce antibacterial substance rosamicin.</title>
        <authorList>
            <person name="Yang H."/>
            <person name="He X."/>
            <person name="Zhu D."/>
        </authorList>
    </citation>
    <scope>NUCLEOTIDE SEQUENCE [LARGE SCALE GENOMIC DNA]</scope>
    <source>
        <strain evidence="2 3">DSM 803</strain>
    </source>
</reference>
<name>A0A136PTW6_9ACTN</name>
<evidence type="ECO:0000313" key="2">
    <source>
        <dbReference type="EMBL" id="KXK61868.1"/>
    </source>
</evidence>
<protein>
    <submittedName>
        <fullName evidence="2">GSCFA family protein</fullName>
    </submittedName>
</protein>
<accession>A0A136PTW6</accession>